<evidence type="ECO:0000256" key="2">
    <source>
        <dbReference type="ARBA" id="ARBA00022692"/>
    </source>
</evidence>
<evidence type="ECO:0000256" key="3">
    <source>
        <dbReference type="ARBA" id="ARBA00022989"/>
    </source>
</evidence>
<comment type="caution">
    <text evidence="6">The sequence shown here is derived from an EMBL/GenBank/DDBJ whole genome shotgun (WGS) entry which is preliminary data.</text>
</comment>
<evidence type="ECO:0000313" key="6">
    <source>
        <dbReference type="EMBL" id="SFD93986.1"/>
    </source>
</evidence>
<name>A0AAQ1KR12_9PSED</name>
<organism evidence="6 7">
    <name type="scientific">Pseudomonas citronellolis</name>
    <dbReference type="NCBI Taxonomy" id="53408"/>
    <lineage>
        <taxon>Bacteria</taxon>
        <taxon>Pseudomonadati</taxon>
        <taxon>Pseudomonadota</taxon>
        <taxon>Gammaproteobacteria</taxon>
        <taxon>Pseudomonadales</taxon>
        <taxon>Pseudomonadaceae</taxon>
        <taxon>Pseudomonas</taxon>
    </lineage>
</organism>
<proteinExistence type="predicted"/>
<reference evidence="6 7" key="1">
    <citation type="submission" date="2016-10" db="EMBL/GenBank/DDBJ databases">
        <authorList>
            <person name="Varghese N."/>
            <person name="Submissions S."/>
        </authorList>
    </citation>
    <scope>NUCLEOTIDE SEQUENCE [LARGE SCALE GENOMIC DNA]</scope>
    <source>
        <strain evidence="6 7">LMG 18378</strain>
    </source>
</reference>
<dbReference type="Proteomes" id="UP000183385">
    <property type="component" value="Unassembled WGS sequence"/>
</dbReference>
<feature type="transmembrane region" description="Helical" evidence="5">
    <location>
        <begin position="7"/>
        <end position="29"/>
    </location>
</feature>
<evidence type="ECO:0000256" key="1">
    <source>
        <dbReference type="ARBA" id="ARBA00022475"/>
    </source>
</evidence>
<keyword evidence="2 5" id="KW-0812">Transmembrane</keyword>
<gene>
    <name evidence="6" type="ORF">SAMN05216577_14812</name>
</gene>
<keyword evidence="3 5" id="KW-1133">Transmembrane helix</keyword>
<dbReference type="InterPro" id="IPR012451">
    <property type="entry name" value="DUF1656"/>
</dbReference>
<evidence type="ECO:0000256" key="5">
    <source>
        <dbReference type="SAM" id="Phobius"/>
    </source>
</evidence>
<keyword evidence="4 5" id="KW-0472">Membrane</keyword>
<feature type="transmembrane region" description="Helical" evidence="5">
    <location>
        <begin position="41"/>
        <end position="63"/>
    </location>
</feature>
<evidence type="ECO:0000313" key="7">
    <source>
        <dbReference type="Proteomes" id="UP000183385"/>
    </source>
</evidence>
<sequence length="69" mass="8039">MIGEIDLYGVFLPGLLLMLLLAFVITRVLRALLMYLGLYRYVWHHFLFNFALYVIVLGTSVTLTHGWHL</sequence>
<dbReference type="RefSeq" id="WP_074985914.1">
    <property type="nucleotide sequence ID" value="NZ_FOLS01000048.1"/>
</dbReference>
<accession>A0AAQ1KR12</accession>
<keyword evidence="1" id="KW-1003">Cell membrane</keyword>
<dbReference type="Pfam" id="PF07869">
    <property type="entry name" value="DUF1656"/>
    <property type="match status" value="1"/>
</dbReference>
<evidence type="ECO:0000256" key="4">
    <source>
        <dbReference type="ARBA" id="ARBA00023136"/>
    </source>
</evidence>
<keyword evidence="7" id="KW-1185">Reference proteome</keyword>
<evidence type="ECO:0008006" key="8">
    <source>
        <dbReference type="Google" id="ProtNLM"/>
    </source>
</evidence>
<protein>
    <recommendedName>
        <fullName evidence="8">DUF1656 domain-containing protein</fullName>
    </recommendedName>
</protein>
<dbReference type="AlphaFoldDB" id="A0AAQ1KR12"/>
<dbReference type="EMBL" id="FOLS01000048">
    <property type="protein sequence ID" value="SFD93986.1"/>
    <property type="molecule type" value="Genomic_DNA"/>
</dbReference>